<sequence>MSGGQQILRISQALEKQLVKKTYNLSTSFVKEFNNRSGFVPFENQDASLRGCALIDHHVEPPIRIVSYDTQIFDHSYIKRSIDDALSYRQQLSKNGLLDISKNAAYRLINETGDGLPGLAVDVFGDYIQMTTHTEHWCNYLNYIGDYIMKEMGLKGAYWKAKFKHKQSFAKHYMGERVGYDSQGVSELRVEENGMKVIIDLEDVISTGLFMDQRDNRKYLATLFKERPSGTILNTFAHTSTFSLLPSLLCRNISTYNIDTSPKYLNIAKKNFEINGLNPDKHRFVEKDVFGRLEELPHKSLNFDVIVLDPPTLARGPKFGVFTTKNRYRDLLDLAIPCLKKGGFIVSFVNTRLLKEDSWLRQLGVVDHMADQQQQQQQQVNKNKESLSSSIAEEEEEDLNLLQEYKDLNIKEAKFSAASKMNGNDLNRYNHWNNHQILDSNLVMNVLVNISKELY</sequence>
<dbReference type="InterPro" id="IPR019614">
    <property type="entry name" value="SAM-dep_methyl-trfase"/>
</dbReference>
<feature type="domain" description="S-adenosylmethionine-dependent methyltransferase" evidence="5">
    <location>
        <begin position="189"/>
        <end position="357"/>
    </location>
</feature>
<dbReference type="GO" id="GO:0008168">
    <property type="term" value="F:methyltransferase activity"/>
    <property type="evidence" value="ECO:0007669"/>
    <property type="project" value="UniProtKB-KW"/>
</dbReference>
<dbReference type="InterPro" id="IPR029063">
    <property type="entry name" value="SAM-dependent_MTases_sf"/>
</dbReference>
<dbReference type="CDD" id="cd11572">
    <property type="entry name" value="RlmI_M_like"/>
    <property type="match status" value="1"/>
</dbReference>
<organism evidence="6 7">
    <name type="scientific">Cavenderia fasciculata</name>
    <name type="common">Slime mold</name>
    <name type="synonym">Dictyostelium fasciculatum</name>
    <dbReference type="NCBI Taxonomy" id="261658"/>
    <lineage>
        <taxon>Eukaryota</taxon>
        <taxon>Amoebozoa</taxon>
        <taxon>Evosea</taxon>
        <taxon>Eumycetozoa</taxon>
        <taxon>Dictyostelia</taxon>
        <taxon>Acytosteliales</taxon>
        <taxon>Cavenderiaceae</taxon>
        <taxon>Cavenderia</taxon>
    </lineage>
</organism>
<dbReference type="AlphaFoldDB" id="F4QEC1"/>
<dbReference type="RefSeq" id="XP_004350776.1">
    <property type="nucleotide sequence ID" value="XM_004350725.1"/>
</dbReference>
<dbReference type="PANTHER" id="PTHR42873">
    <property type="entry name" value="RIBOSOMAL RNA LARGE SUBUNIT METHYLTRANSFERASE"/>
    <property type="match status" value="1"/>
</dbReference>
<reference evidence="7" key="1">
    <citation type="journal article" date="2011" name="Genome Res.">
        <title>Phylogeny-wide analysis of social amoeba genomes highlights ancient origins for complex intercellular communication.</title>
        <authorList>
            <person name="Heidel A.J."/>
            <person name="Lawal H.M."/>
            <person name="Felder M."/>
            <person name="Schilde C."/>
            <person name="Helps N.R."/>
            <person name="Tunggal B."/>
            <person name="Rivero F."/>
            <person name="John U."/>
            <person name="Schleicher M."/>
            <person name="Eichinger L."/>
            <person name="Platzer M."/>
            <person name="Noegel A.A."/>
            <person name="Schaap P."/>
            <person name="Gloeckner G."/>
        </authorList>
    </citation>
    <scope>NUCLEOTIDE SEQUENCE [LARGE SCALE GENOMIC DNA]</scope>
    <source>
        <strain evidence="7">SH3</strain>
    </source>
</reference>
<evidence type="ECO:0000256" key="4">
    <source>
        <dbReference type="SAM" id="Coils"/>
    </source>
</evidence>
<dbReference type="Pfam" id="PF10672">
    <property type="entry name" value="Methyltrans_SAM"/>
    <property type="match status" value="1"/>
</dbReference>
<evidence type="ECO:0000256" key="2">
    <source>
        <dbReference type="ARBA" id="ARBA00022679"/>
    </source>
</evidence>
<gene>
    <name evidence="6" type="ORF">DFA_11831</name>
</gene>
<dbReference type="Proteomes" id="UP000007797">
    <property type="component" value="Unassembled WGS sequence"/>
</dbReference>
<evidence type="ECO:0000256" key="1">
    <source>
        <dbReference type="ARBA" id="ARBA00022603"/>
    </source>
</evidence>
<dbReference type="CDD" id="cd02440">
    <property type="entry name" value="AdoMet_MTases"/>
    <property type="match status" value="1"/>
</dbReference>
<keyword evidence="4" id="KW-0175">Coiled coil</keyword>
<evidence type="ECO:0000256" key="3">
    <source>
        <dbReference type="ARBA" id="ARBA00022691"/>
    </source>
</evidence>
<evidence type="ECO:0000313" key="6">
    <source>
        <dbReference type="EMBL" id="EGG14068.1"/>
    </source>
</evidence>
<name>F4QEC1_CACFS</name>
<dbReference type="SUPFAM" id="SSF53335">
    <property type="entry name" value="S-adenosyl-L-methionine-dependent methyltransferases"/>
    <property type="match status" value="1"/>
</dbReference>
<dbReference type="GeneID" id="14866136"/>
<dbReference type="STRING" id="1054147.F4QEC1"/>
<keyword evidence="3" id="KW-0949">S-adenosyl-L-methionine</keyword>
<dbReference type="KEGG" id="dfa:DFA_11831"/>
<keyword evidence="1" id="KW-0489">Methyltransferase</keyword>
<feature type="coiled-coil region" evidence="4">
    <location>
        <begin position="370"/>
        <end position="411"/>
    </location>
</feature>
<dbReference type="PANTHER" id="PTHR42873:SF1">
    <property type="entry name" value="S-ADENOSYLMETHIONINE-DEPENDENT METHYLTRANSFERASE DOMAIN-CONTAINING PROTEIN"/>
    <property type="match status" value="1"/>
</dbReference>
<dbReference type="OMA" id="SISESKW"/>
<dbReference type="GO" id="GO:0032259">
    <property type="term" value="P:methylation"/>
    <property type="evidence" value="ECO:0007669"/>
    <property type="project" value="UniProtKB-KW"/>
</dbReference>
<evidence type="ECO:0000313" key="7">
    <source>
        <dbReference type="Proteomes" id="UP000007797"/>
    </source>
</evidence>
<protein>
    <recommendedName>
        <fullName evidence="5">S-adenosylmethionine-dependent methyltransferase domain-containing protein</fullName>
    </recommendedName>
</protein>
<dbReference type="Gene3D" id="3.40.50.150">
    <property type="entry name" value="Vaccinia Virus protein VP39"/>
    <property type="match status" value="1"/>
</dbReference>
<keyword evidence="7" id="KW-1185">Reference proteome</keyword>
<dbReference type="OrthoDB" id="17404at2759"/>
<dbReference type="EMBL" id="GL883029">
    <property type="protein sequence ID" value="EGG14068.1"/>
    <property type="molecule type" value="Genomic_DNA"/>
</dbReference>
<accession>F4QEC1</accession>
<proteinExistence type="predicted"/>
<evidence type="ECO:0000259" key="5">
    <source>
        <dbReference type="Pfam" id="PF10672"/>
    </source>
</evidence>
<keyword evidence="2" id="KW-0808">Transferase</keyword>
<dbReference type="Gene3D" id="3.30.750.80">
    <property type="entry name" value="RNA methyltransferase domain (HRMD) like"/>
    <property type="match status" value="1"/>
</dbReference>